<gene>
    <name evidence="1" type="ORF">GLYMA_04G137500</name>
</gene>
<accession>A0A0R0KE94</accession>
<dbReference type="Gramene" id="KRH62856">
    <property type="protein sequence ID" value="KRH62856"/>
    <property type="gene ID" value="GLYMA_04G137500"/>
</dbReference>
<evidence type="ECO:0000313" key="3">
    <source>
        <dbReference type="Proteomes" id="UP000008827"/>
    </source>
</evidence>
<reference evidence="1 2" key="1">
    <citation type="journal article" date="2010" name="Nature">
        <title>Genome sequence of the palaeopolyploid soybean.</title>
        <authorList>
            <person name="Schmutz J."/>
            <person name="Cannon S.B."/>
            <person name="Schlueter J."/>
            <person name="Ma J."/>
            <person name="Mitros T."/>
            <person name="Nelson W."/>
            <person name="Hyten D.L."/>
            <person name="Song Q."/>
            <person name="Thelen J.J."/>
            <person name="Cheng J."/>
            <person name="Xu D."/>
            <person name="Hellsten U."/>
            <person name="May G.D."/>
            <person name="Yu Y."/>
            <person name="Sakurai T."/>
            <person name="Umezawa T."/>
            <person name="Bhattacharyya M.K."/>
            <person name="Sandhu D."/>
            <person name="Valliyodan B."/>
            <person name="Lindquist E."/>
            <person name="Peto M."/>
            <person name="Grant D."/>
            <person name="Shu S."/>
            <person name="Goodstein D."/>
            <person name="Barry K."/>
            <person name="Futrell-Griggs M."/>
            <person name="Abernathy B."/>
            <person name="Du J."/>
            <person name="Tian Z."/>
            <person name="Zhu L."/>
            <person name="Gill N."/>
            <person name="Joshi T."/>
            <person name="Libault M."/>
            <person name="Sethuraman A."/>
            <person name="Zhang X.-C."/>
            <person name="Shinozaki K."/>
            <person name="Nguyen H.T."/>
            <person name="Wing R.A."/>
            <person name="Cregan P."/>
            <person name="Specht J."/>
            <person name="Grimwood J."/>
            <person name="Rokhsar D."/>
            <person name="Stacey G."/>
            <person name="Shoemaker R.C."/>
            <person name="Jackson S.A."/>
        </authorList>
    </citation>
    <scope>NUCLEOTIDE SEQUENCE</scope>
    <source>
        <strain evidence="2">cv. Williams 82</strain>
        <tissue evidence="1">Callus</tissue>
    </source>
</reference>
<dbReference type="PANTHER" id="PTHR34676">
    <property type="entry name" value="DUF4219 DOMAIN-CONTAINING PROTEIN-RELATED"/>
    <property type="match status" value="1"/>
</dbReference>
<sequence>MIAYFESIHIDLWDVVENGNYIPYDDELNEIPRSLWMEEQKLIFLLNSKALNVMMCTLLEEKYTKVHSFRSAKKMLDTLVITYEGMSQIKKNKISLLTRKYELISIEEREDIQNMFGGFQTILIELQFLGITYDNYDHIYKILRKLIETLKVHEQELQHDRGLKKNKSLALNVQKTKKASLSKETSSKSAFKGSSQALRVEICFNEESKDKSDEDEFAFIS</sequence>
<dbReference type="PANTHER" id="PTHR34676:SF27">
    <property type="entry name" value="ASPARTYL-TRNA SYNTHETASE"/>
    <property type="match status" value="1"/>
</dbReference>
<dbReference type="AlphaFoldDB" id="A0A0R0KE94"/>
<proteinExistence type="predicted"/>
<dbReference type="EMBL" id="CM000837">
    <property type="protein sequence ID" value="KRH62856.1"/>
    <property type="molecule type" value="Genomic_DNA"/>
</dbReference>
<dbReference type="Proteomes" id="UP000008827">
    <property type="component" value="Chromosome 4"/>
</dbReference>
<dbReference type="InParanoid" id="A0A0R0KE94"/>
<evidence type="ECO:0008006" key="4">
    <source>
        <dbReference type="Google" id="ProtNLM"/>
    </source>
</evidence>
<dbReference type="Pfam" id="PF14223">
    <property type="entry name" value="Retrotran_gag_2"/>
    <property type="match status" value="1"/>
</dbReference>
<keyword evidence="3" id="KW-1185">Reference proteome</keyword>
<protein>
    <recommendedName>
        <fullName evidence="4">UBN2 domain-containing protein</fullName>
    </recommendedName>
</protein>
<name>A0A0R0KE94_SOYBN</name>
<evidence type="ECO:0000313" key="2">
    <source>
        <dbReference type="EnsemblPlants" id="KRH62856"/>
    </source>
</evidence>
<organism evidence="1">
    <name type="scientific">Glycine max</name>
    <name type="common">Soybean</name>
    <name type="synonym">Glycine hispida</name>
    <dbReference type="NCBI Taxonomy" id="3847"/>
    <lineage>
        <taxon>Eukaryota</taxon>
        <taxon>Viridiplantae</taxon>
        <taxon>Streptophyta</taxon>
        <taxon>Embryophyta</taxon>
        <taxon>Tracheophyta</taxon>
        <taxon>Spermatophyta</taxon>
        <taxon>Magnoliopsida</taxon>
        <taxon>eudicotyledons</taxon>
        <taxon>Gunneridae</taxon>
        <taxon>Pentapetalae</taxon>
        <taxon>rosids</taxon>
        <taxon>fabids</taxon>
        <taxon>Fabales</taxon>
        <taxon>Fabaceae</taxon>
        <taxon>Papilionoideae</taxon>
        <taxon>50 kb inversion clade</taxon>
        <taxon>NPAAA clade</taxon>
        <taxon>indigoferoid/millettioid clade</taxon>
        <taxon>Phaseoleae</taxon>
        <taxon>Glycine</taxon>
        <taxon>Glycine subgen. Soja</taxon>
    </lineage>
</organism>
<reference evidence="1" key="3">
    <citation type="submission" date="2018-07" db="EMBL/GenBank/DDBJ databases">
        <title>WGS assembly of Glycine max.</title>
        <authorList>
            <person name="Schmutz J."/>
            <person name="Cannon S."/>
            <person name="Schlueter J."/>
            <person name="Ma J."/>
            <person name="Mitros T."/>
            <person name="Nelson W."/>
            <person name="Hyten D."/>
            <person name="Song Q."/>
            <person name="Thelen J."/>
            <person name="Cheng J."/>
            <person name="Xu D."/>
            <person name="Hellsten U."/>
            <person name="May G."/>
            <person name="Yu Y."/>
            <person name="Sakurai T."/>
            <person name="Umezawa T."/>
            <person name="Bhattacharyya M."/>
            <person name="Sandhu D."/>
            <person name="Valliyodan B."/>
            <person name="Lindquist E."/>
            <person name="Peto M."/>
            <person name="Grant D."/>
            <person name="Shu S."/>
            <person name="Goodstein D."/>
            <person name="Barry K."/>
            <person name="Futrell-Griggs M."/>
            <person name="Abernathy B."/>
            <person name="Du J."/>
            <person name="Tian Z."/>
            <person name="Zhu L."/>
            <person name="Gill N."/>
            <person name="Joshi T."/>
            <person name="Libault M."/>
            <person name="Sethuraman A."/>
            <person name="Zhang X."/>
            <person name="Shinozaki K."/>
            <person name="Nguyen H."/>
            <person name="Wing R."/>
            <person name="Cregan P."/>
            <person name="Specht J."/>
            <person name="Grimwood J."/>
            <person name="Rokhsar D."/>
            <person name="Stacey G."/>
            <person name="Shoemaker R."/>
            <person name="Jackson S."/>
        </authorList>
    </citation>
    <scope>NUCLEOTIDE SEQUENCE</scope>
    <source>
        <tissue evidence="1">Callus</tissue>
    </source>
</reference>
<reference evidence="2" key="2">
    <citation type="submission" date="2018-02" db="UniProtKB">
        <authorList>
            <consortium name="EnsemblPlants"/>
        </authorList>
    </citation>
    <scope>IDENTIFICATION</scope>
    <source>
        <strain evidence="2">Williams 82</strain>
    </source>
</reference>
<evidence type="ECO:0000313" key="1">
    <source>
        <dbReference type="EMBL" id="KRH62856.1"/>
    </source>
</evidence>
<dbReference type="EnsemblPlants" id="KRH62856">
    <property type="protein sequence ID" value="KRH62856"/>
    <property type="gene ID" value="GLYMA_04G137500"/>
</dbReference>
<dbReference type="STRING" id="3847.A0A0R0KE94"/>